<reference evidence="2 3" key="1">
    <citation type="submission" date="2019-04" db="EMBL/GenBank/DDBJ databases">
        <authorList>
            <person name="Li Y."/>
            <person name="Wang J."/>
        </authorList>
    </citation>
    <scope>NUCLEOTIDE SEQUENCE [LARGE SCALE GENOMIC DNA]</scope>
    <source>
        <strain evidence="2 3">DSM 14668</strain>
    </source>
</reference>
<feature type="compositionally biased region" description="Basic and acidic residues" evidence="1">
    <location>
        <begin position="238"/>
        <end position="256"/>
    </location>
</feature>
<keyword evidence="3" id="KW-1185">Reference proteome</keyword>
<sequence>MPKSTATTEVESPVEEQVHAEEMAPELRNRCEKVRKALAKSGPEDARARYQLGELVKDAMADEEKYGKKAVHQIGLSLGYDEKTLYRYSKVAKAWPLDELNELLKQPYPKIGMPLSFSHLLEIAGVEDGRKRRKYVNQVLKEGLPVRELKSRITAESAPGRKGPESNTVKTLRGMRSASKKWLAQVQAWERLLPAPNEAPPPPELRERYQETLEQQRELIARLQRVSEKLGTWLGEPPDSRERPTLEEDARDGEEAHEVEEAEFHEGAQVEEEAAEEVADEEVEEVTEEEVEEVTRGREPT</sequence>
<dbReference type="AlphaFoldDB" id="A0A4U1IUU9"/>
<dbReference type="Proteomes" id="UP000309215">
    <property type="component" value="Unassembled WGS sequence"/>
</dbReference>
<feature type="region of interest" description="Disordered" evidence="1">
    <location>
        <begin position="230"/>
        <end position="301"/>
    </location>
</feature>
<comment type="caution">
    <text evidence="2">The sequence shown here is derived from an EMBL/GenBank/DDBJ whole genome shotgun (WGS) entry which is preliminary data.</text>
</comment>
<evidence type="ECO:0000256" key="1">
    <source>
        <dbReference type="SAM" id="MobiDB-lite"/>
    </source>
</evidence>
<name>A0A4U1IUU9_9BACT</name>
<dbReference type="EMBL" id="SSMQ01000073">
    <property type="protein sequence ID" value="TKC98149.1"/>
    <property type="molecule type" value="Genomic_DNA"/>
</dbReference>
<evidence type="ECO:0000313" key="3">
    <source>
        <dbReference type="Proteomes" id="UP000309215"/>
    </source>
</evidence>
<accession>A0A4U1IUU9</accession>
<gene>
    <name evidence="2" type="ORF">E8A74_42230</name>
</gene>
<proteinExistence type="predicted"/>
<evidence type="ECO:0000313" key="2">
    <source>
        <dbReference type="EMBL" id="TKC98149.1"/>
    </source>
</evidence>
<organism evidence="2 3">
    <name type="scientific">Polyangium fumosum</name>
    <dbReference type="NCBI Taxonomy" id="889272"/>
    <lineage>
        <taxon>Bacteria</taxon>
        <taxon>Pseudomonadati</taxon>
        <taxon>Myxococcota</taxon>
        <taxon>Polyangia</taxon>
        <taxon>Polyangiales</taxon>
        <taxon>Polyangiaceae</taxon>
        <taxon>Polyangium</taxon>
    </lineage>
</organism>
<feature type="compositionally biased region" description="Polar residues" evidence="1">
    <location>
        <begin position="1"/>
        <end position="10"/>
    </location>
</feature>
<feature type="compositionally biased region" description="Acidic residues" evidence="1">
    <location>
        <begin position="269"/>
        <end position="292"/>
    </location>
</feature>
<feature type="compositionally biased region" description="Basic and acidic residues" evidence="1">
    <location>
        <begin position="16"/>
        <end position="26"/>
    </location>
</feature>
<dbReference type="RefSeq" id="WP_136934812.1">
    <property type="nucleotide sequence ID" value="NZ_SSMQ01000073.1"/>
</dbReference>
<feature type="region of interest" description="Disordered" evidence="1">
    <location>
        <begin position="1"/>
        <end position="26"/>
    </location>
</feature>
<feature type="region of interest" description="Disordered" evidence="1">
    <location>
        <begin position="154"/>
        <end position="174"/>
    </location>
</feature>
<protein>
    <submittedName>
        <fullName evidence="2">DUF1016 family protein</fullName>
    </submittedName>
</protein>